<accession>A0ACB7SU38</accession>
<evidence type="ECO:0000313" key="2">
    <source>
        <dbReference type="Proteomes" id="UP000821845"/>
    </source>
</evidence>
<sequence length="1229" mass="141703">MAAKLRPSIQQAEVIKRTLWKRPPQPMRRRYNLIDLQRKQSIRAEVEPRATSRATEEESSSTVSRGSSAMSLSADLEYAEGNNAEGGVQYSLGSARLPASPPEPKCTTVQTRSRSHILVARSPSRLPYFAVCSVGLLMVVVGVAVTTYKLHVGGAIMVMFNNSMELLRRGGNVSVNGGGGGDDSGILAGADGQYHLAKHERKNTMQSSCKTDVCVWAENYLRGRLNSSVSPCTDFYAHVCSRHWTGQDLDVQSRTYRERAVGLMMMDIERFFRDYLKENEERYHKYPGVFLHQAISFLPKCESQEKNDKNLTSLRNLLGEYSLGGWPYKKAPRGANVMLISAFVDRDLGVFPFARVFLRKPFEDDRGYTVHIDAPSLTLKRYNLAYLDEAPENFTQKVVVALSLLEKKQDMTDQAEAIALLEKKLHSVMAAPRFVEFQDRIKRVGQLDRKGKWDWKEYLTILFQDIETFDNDKPVALMNQDYISKLPAVLNETDTVNLLNYVGYRVVVHVSPLLAKTASPLLRLSHDNYLEFVPDRRQACMHLLERLYKHGMRFFGRMTFSKNNSTLLLKHYDYSMSGLEVQLKSSMTDRLLSSSSWLDRSAIGIGVDKIENMRFMFLASVDDINTIAGYYNFNAQPFDPSHLLESFRELQSGTMNVYWETKPPKDDLDARYDHSALSPGHEYFFGRNVLFIPHASVAFLNDISKSIDPVLFPLILAEVFRGMFGAVDRRGASIDHNLAVATWWNTDEMSKFSHLELCFQDQYYVEIRDLIGDNFEARMRLEENIADNAIMGPLHDMYMKVLAAQDGTERLKISVDERQLDMEQLFFVLYAVGLCDNPNRDAWIRKLNFALPTPEVNPFGVFANNELDISQIEVYGFDYDYTLAVYTEKLHYLIYDLGRDWLINKFKGARMKQLNDLFSVPEICLLSNVTEYFERHNIAYNPEILFFDIQNAISSIHPVIHNTLNETNISDYLEKRSELVTFLERLKSAGKQMFLVTNSPFKFVDVGMRYMIGPEWQDLFDVVIVQARKPKFFTDQHRPFRVYDPETKSQLWERVTKLEKNKVYIEGTVTQLQAMTGWCGNSVLYFGDQIYSDLADLTLNYGWRTGAIIWELANEIKILNSEEFRHTVSWLQSLQHLIEEMQDHEDIEDFIEQLLQERDQLRKTTKSLFNANFGSIFRTHHNPTYFSRRLFRYSDIYMSHVTNLLNYSLRHTFYPRRGALPHECHTPHS</sequence>
<organism evidence="1 2">
    <name type="scientific">Hyalomma asiaticum</name>
    <name type="common">Tick</name>
    <dbReference type="NCBI Taxonomy" id="266040"/>
    <lineage>
        <taxon>Eukaryota</taxon>
        <taxon>Metazoa</taxon>
        <taxon>Ecdysozoa</taxon>
        <taxon>Arthropoda</taxon>
        <taxon>Chelicerata</taxon>
        <taxon>Arachnida</taxon>
        <taxon>Acari</taxon>
        <taxon>Parasitiformes</taxon>
        <taxon>Ixodida</taxon>
        <taxon>Ixodoidea</taxon>
        <taxon>Ixodidae</taxon>
        <taxon>Hyalomminae</taxon>
        <taxon>Hyalomma</taxon>
    </lineage>
</organism>
<proteinExistence type="predicted"/>
<keyword evidence="2" id="KW-1185">Reference proteome</keyword>
<name>A0ACB7SU38_HYAAI</name>
<evidence type="ECO:0000313" key="1">
    <source>
        <dbReference type="EMBL" id="KAH6937439.1"/>
    </source>
</evidence>
<dbReference type="Proteomes" id="UP000821845">
    <property type="component" value="Chromosome 2"/>
</dbReference>
<protein>
    <submittedName>
        <fullName evidence="1">Uncharacterized protein</fullName>
    </submittedName>
</protein>
<gene>
    <name evidence="1" type="ORF">HPB50_000478</name>
</gene>
<dbReference type="EMBL" id="CM023482">
    <property type="protein sequence ID" value="KAH6937439.1"/>
    <property type="molecule type" value="Genomic_DNA"/>
</dbReference>
<comment type="caution">
    <text evidence="1">The sequence shown here is derived from an EMBL/GenBank/DDBJ whole genome shotgun (WGS) entry which is preliminary data.</text>
</comment>
<reference evidence="1" key="1">
    <citation type="submission" date="2020-05" db="EMBL/GenBank/DDBJ databases">
        <title>Large-scale comparative analyses of tick genomes elucidate their genetic diversity and vector capacities.</title>
        <authorList>
            <person name="Jia N."/>
            <person name="Wang J."/>
            <person name="Shi W."/>
            <person name="Du L."/>
            <person name="Sun Y."/>
            <person name="Zhan W."/>
            <person name="Jiang J."/>
            <person name="Wang Q."/>
            <person name="Zhang B."/>
            <person name="Ji P."/>
            <person name="Sakyi L.B."/>
            <person name="Cui X."/>
            <person name="Yuan T."/>
            <person name="Jiang B."/>
            <person name="Yang W."/>
            <person name="Lam T.T.-Y."/>
            <person name="Chang Q."/>
            <person name="Ding S."/>
            <person name="Wang X."/>
            <person name="Zhu J."/>
            <person name="Ruan X."/>
            <person name="Zhao L."/>
            <person name="Wei J."/>
            <person name="Que T."/>
            <person name="Du C."/>
            <person name="Cheng J."/>
            <person name="Dai P."/>
            <person name="Han X."/>
            <person name="Huang E."/>
            <person name="Gao Y."/>
            <person name="Liu J."/>
            <person name="Shao H."/>
            <person name="Ye R."/>
            <person name="Li L."/>
            <person name="Wei W."/>
            <person name="Wang X."/>
            <person name="Wang C."/>
            <person name="Yang T."/>
            <person name="Huo Q."/>
            <person name="Li W."/>
            <person name="Guo W."/>
            <person name="Chen H."/>
            <person name="Zhou L."/>
            <person name="Ni X."/>
            <person name="Tian J."/>
            <person name="Zhou Y."/>
            <person name="Sheng Y."/>
            <person name="Liu T."/>
            <person name="Pan Y."/>
            <person name="Xia L."/>
            <person name="Li J."/>
            <person name="Zhao F."/>
            <person name="Cao W."/>
        </authorList>
    </citation>
    <scope>NUCLEOTIDE SEQUENCE</scope>
    <source>
        <strain evidence="1">Hyas-2018</strain>
    </source>
</reference>